<dbReference type="EMBL" id="JBHPKH010000020">
    <property type="protein sequence ID" value="MFC1572537.1"/>
    <property type="molecule type" value="Genomic_DNA"/>
</dbReference>
<dbReference type="InterPro" id="IPR005502">
    <property type="entry name" value="Ribosyl_crysJ1"/>
</dbReference>
<evidence type="ECO:0000313" key="2">
    <source>
        <dbReference type="Proteomes" id="UP001593833"/>
    </source>
</evidence>
<name>A0ABV6YJL8_UNCEI</name>
<organism evidence="1 2">
    <name type="scientific">Eiseniibacteriota bacterium</name>
    <dbReference type="NCBI Taxonomy" id="2212470"/>
    <lineage>
        <taxon>Bacteria</taxon>
        <taxon>Candidatus Eiseniibacteriota</taxon>
    </lineage>
</organism>
<dbReference type="SUPFAM" id="SSF101478">
    <property type="entry name" value="ADP-ribosylglycohydrolase"/>
    <property type="match status" value="1"/>
</dbReference>
<evidence type="ECO:0000313" key="1">
    <source>
        <dbReference type="EMBL" id="MFC1572537.1"/>
    </source>
</evidence>
<keyword evidence="2" id="KW-1185">Reference proteome</keyword>
<proteinExistence type="predicted"/>
<dbReference type="InterPro" id="IPR036705">
    <property type="entry name" value="Ribosyl_crysJ1_sf"/>
</dbReference>
<protein>
    <submittedName>
        <fullName evidence="1">ADP-ribosylglycohydrolase family protein</fullName>
    </submittedName>
</protein>
<dbReference type="Gene3D" id="1.10.4080.10">
    <property type="entry name" value="ADP-ribosylation/Crystallin J1"/>
    <property type="match status" value="1"/>
</dbReference>
<dbReference type="Pfam" id="PF03747">
    <property type="entry name" value="ADP_ribosyl_GH"/>
    <property type="match status" value="1"/>
</dbReference>
<gene>
    <name evidence="1" type="ORF">ACFL6M_02955</name>
</gene>
<comment type="caution">
    <text evidence="1">The sequence shown here is derived from an EMBL/GenBank/DDBJ whole genome shotgun (WGS) entry which is preliminary data.</text>
</comment>
<reference evidence="1 2" key="1">
    <citation type="submission" date="2024-09" db="EMBL/GenBank/DDBJ databases">
        <authorList>
            <person name="D'Angelo T."/>
        </authorList>
    </citation>
    <scope>NUCLEOTIDE SEQUENCE [LARGE SCALE GENOMIC DNA]</scope>
    <source>
        <strain evidence="1">SAG AM-320-E07</strain>
    </source>
</reference>
<accession>A0ABV6YJL8</accession>
<dbReference type="Proteomes" id="UP001593833">
    <property type="component" value="Unassembled WGS sequence"/>
</dbReference>
<sequence>MNEGQDKRLQRAMLSLEGLSVGDAFGEALMFTGAPDQAVQSGTLPNGPWPYTDDTAMALSIVAALDSHGEIRQNDLALEFGRLFDTRRGYGPAMFTLLPALHDGWRHRSLSRRGNRVAG</sequence>